<dbReference type="InterPro" id="IPR016164">
    <property type="entry name" value="FAD-linked_Oxase-like_C"/>
</dbReference>
<dbReference type="InterPro" id="IPR036318">
    <property type="entry name" value="FAD-bd_PCMH-like_sf"/>
</dbReference>
<reference evidence="8 9" key="1">
    <citation type="submission" date="2014-06" db="EMBL/GenBank/DDBJ databases">
        <title>Draft genome sequence of Paenibacillus sp. MSt1.</title>
        <authorList>
            <person name="Aw Y.K."/>
            <person name="Ong K.S."/>
            <person name="Gan H.M."/>
            <person name="Lee S.M."/>
        </authorList>
    </citation>
    <scope>NUCLEOTIDE SEQUENCE [LARGE SCALE GENOMIC DNA]</scope>
    <source>
        <strain evidence="8 9">MSt1</strain>
    </source>
</reference>
<dbReference type="InterPro" id="IPR006094">
    <property type="entry name" value="Oxid_FAD_bind_N"/>
</dbReference>
<dbReference type="EMBL" id="JNVM01000017">
    <property type="protein sequence ID" value="KEQ24094.1"/>
    <property type="molecule type" value="Genomic_DNA"/>
</dbReference>
<dbReference type="AlphaFoldDB" id="A0A081P071"/>
<dbReference type="PROSITE" id="PS51387">
    <property type="entry name" value="FAD_PCMH"/>
    <property type="match status" value="1"/>
</dbReference>
<dbReference type="SUPFAM" id="SSF56176">
    <property type="entry name" value="FAD-binding/transporter-associated domain-like"/>
    <property type="match status" value="1"/>
</dbReference>
<dbReference type="FunFam" id="3.30.70.2740:FF:000001">
    <property type="entry name" value="D-lactate dehydrogenase mitochondrial"/>
    <property type="match status" value="1"/>
</dbReference>
<dbReference type="GO" id="GO:0071949">
    <property type="term" value="F:FAD binding"/>
    <property type="evidence" value="ECO:0007669"/>
    <property type="project" value="InterPro"/>
</dbReference>
<dbReference type="Pfam" id="PF01565">
    <property type="entry name" value="FAD_binding_4"/>
    <property type="match status" value="1"/>
</dbReference>
<proteinExistence type="inferred from homology"/>
<dbReference type="PANTHER" id="PTHR42934:SF2">
    <property type="entry name" value="GLYCOLATE OXIDASE SUBUNIT GLCD"/>
    <property type="match status" value="1"/>
</dbReference>
<accession>A0A081P071</accession>
<sequence length="510" mass="54190">MLAATVSQELRRIVGDAWFRDDTETLVSYSYDATPLYQSMPDGVIFPASTEEVAAVMRVCAQHRIPVVTRGAGSNLCAGVVPLHGGLIMVMTRMNRLLEIDQDNLTATFQTGLNTKRFHTAVEETGLFYPPDPSSMIICTMGGNIALGAGGLRGLKYGTTKDYVIGLEAVLASGEVLRTGGKLVKDVAGYDLTRLLVGSGGTLAILTEATVKLVPKPAYRRAMIAVFADLPAAARTVSQIIANRITPCTLEFMDQATIEVVEAFAKIGLPVDAQAILAIEQDGDEAQVEKDLQLIEAICKREGAIQVKVAETPEEGAKVMEARRSALAALSRLRPTTILEDATVPRSKIADMVLEVQRIAAKHNVRICTFGHAGDGNLHPTAMTDARDAEEIHRVELAFEEIFDAAIRLGGTITGEHGVGHVKAPYLEWKVGASGIGLMKRLKQAFDPDGLLNPGKLFAETRKRVVYTSEPGAGNEAGGTKGPEQAGAGETGLSGASLEDGRDSAAKGGA</sequence>
<dbReference type="InterPro" id="IPR004113">
    <property type="entry name" value="FAD-bd_oxidored_4_C"/>
</dbReference>
<protein>
    <submittedName>
        <fullName evidence="8">FAD-binding protein</fullName>
    </submittedName>
</protein>
<dbReference type="InterPro" id="IPR016171">
    <property type="entry name" value="Vanillyl_alc_oxidase_C-sub2"/>
</dbReference>
<dbReference type="Proteomes" id="UP000028123">
    <property type="component" value="Unassembled WGS sequence"/>
</dbReference>
<name>A0A081P071_9BACL</name>
<evidence type="ECO:0000256" key="5">
    <source>
        <dbReference type="ARBA" id="ARBA00023002"/>
    </source>
</evidence>
<dbReference type="SUPFAM" id="SSF55103">
    <property type="entry name" value="FAD-linked oxidases, C-terminal domain"/>
    <property type="match status" value="1"/>
</dbReference>
<dbReference type="GO" id="GO:0016491">
    <property type="term" value="F:oxidoreductase activity"/>
    <property type="evidence" value="ECO:0007669"/>
    <property type="project" value="UniProtKB-KW"/>
</dbReference>
<feature type="compositionally biased region" description="Basic and acidic residues" evidence="6">
    <location>
        <begin position="499"/>
        <end position="510"/>
    </location>
</feature>
<feature type="domain" description="FAD-binding PCMH-type" evidence="7">
    <location>
        <begin position="37"/>
        <end position="216"/>
    </location>
</feature>
<keyword evidence="9" id="KW-1185">Reference proteome</keyword>
<dbReference type="InterPro" id="IPR051914">
    <property type="entry name" value="FAD-linked_OxidoTrans_Type4"/>
</dbReference>
<dbReference type="FunFam" id="1.10.45.10:FF:000001">
    <property type="entry name" value="D-lactate dehydrogenase mitochondrial"/>
    <property type="match status" value="1"/>
</dbReference>
<dbReference type="InterPro" id="IPR016169">
    <property type="entry name" value="FAD-bd_PCMH_sub2"/>
</dbReference>
<evidence type="ECO:0000256" key="3">
    <source>
        <dbReference type="ARBA" id="ARBA00022630"/>
    </source>
</evidence>
<dbReference type="OrthoDB" id="9767256at2"/>
<dbReference type="eggNOG" id="COG0277">
    <property type="taxonomic scope" value="Bacteria"/>
</dbReference>
<dbReference type="Gene3D" id="3.30.70.2740">
    <property type="match status" value="1"/>
</dbReference>
<evidence type="ECO:0000256" key="6">
    <source>
        <dbReference type="SAM" id="MobiDB-lite"/>
    </source>
</evidence>
<feature type="region of interest" description="Disordered" evidence="6">
    <location>
        <begin position="468"/>
        <end position="510"/>
    </location>
</feature>
<comment type="similarity">
    <text evidence="2">Belongs to the FAD-binding oxidoreductase/transferase type 4 family.</text>
</comment>
<comment type="cofactor">
    <cofactor evidence="1">
        <name>FAD</name>
        <dbReference type="ChEBI" id="CHEBI:57692"/>
    </cofactor>
</comment>
<evidence type="ECO:0000313" key="9">
    <source>
        <dbReference type="Proteomes" id="UP000028123"/>
    </source>
</evidence>
<dbReference type="InterPro" id="IPR016166">
    <property type="entry name" value="FAD-bd_PCMH"/>
</dbReference>
<evidence type="ECO:0000256" key="1">
    <source>
        <dbReference type="ARBA" id="ARBA00001974"/>
    </source>
</evidence>
<evidence type="ECO:0000313" key="8">
    <source>
        <dbReference type="EMBL" id="KEQ24094.1"/>
    </source>
</evidence>
<gene>
    <name evidence="8" type="ORF">ET33_10315</name>
</gene>
<dbReference type="Gene3D" id="1.10.45.10">
    <property type="entry name" value="Vanillyl-alcohol Oxidase, Chain A, domain 4"/>
    <property type="match status" value="1"/>
</dbReference>
<dbReference type="RefSeq" id="WP_036686258.1">
    <property type="nucleotide sequence ID" value="NZ_JNVM01000017.1"/>
</dbReference>
<evidence type="ECO:0000256" key="4">
    <source>
        <dbReference type="ARBA" id="ARBA00022827"/>
    </source>
</evidence>
<dbReference type="PANTHER" id="PTHR42934">
    <property type="entry name" value="GLYCOLATE OXIDASE SUBUNIT GLCD"/>
    <property type="match status" value="1"/>
</dbReference>
<keyword evidence="3" id="KW-0285">Flavoprotein</keyword>
<keyword evidence="4" id="KW-0274">FAD</keyword>
<comment type="caution">
    <text evidence="8">The sequence shown here is derived from an EMBL/GenBank/DDBJ whole genome shotgun (WGS) entry which is preliminary data.</text>
</comment>
<dbReference type="Gene3D" id="3.30.465.10">
    <property type="match status" value="1"/>
</dbReference>
<dbReference type="Pfam" id="PF02913">
    <property type="entry name" value="FAD-oxidase_C"/>
    <property type="match status" value="1"/>
</dbReference>
<evidence type="ECO:0000259" key="7">
    <source>
        <dbReference type="PROSITE" id="PS51387"/>
    </source>
</evidence>
<evidence type="ECO:0000256" key="2">
    <source>
        <dbReference type="ARBA" id="ARBA00008000"/>
    </source>
</evidence>
<keyword evidence="5" id="KW-0560">Oxidoreductase</keyword>
<organism evidence="8 9">
    <name type="scientific">Paenibacillus tyrfis</name>
    <dbReference type="NCBI Taxonomy" id="1501230"/>
    <lineage>
        <taxon>Bacteria</taxon>
        <taxon>Bacillati</taxon>
        <taxon>Bacillota</taxon>
        <taxon>Bacilli</taxon>
        <taxon>Bacillales</taxon>
        <taxon>Paenibacillaceae</taxon>
        <taxon>Paenibacillus</taxon>
    </lineage>
</organism>